<evidence type="ECO:0000256" key="3">
    <source>
        <dbReference type="ARBA" id="ARBA00023163"/>
    </source>
</evidence>
<evidence type="ECO:0000313" key="9">
    <source>
        <dbReference type="Proteomes" id="UP000192738"/>
    </source>
</evidence>
<dbReference type="GO" id="GO:0045892">
    <property type="term" value="P:negative regulation of DNA-templated transcription"/>
    <property type="evidence" value="ECO:0007669"/>
    <property type="project" value="TreeGrafter"/>
</dbReference>
<organism evidence="8 9">
    <name type="scientific">Sporomusa malonica</name>
    <dbReference type="NCBI Taxonomy" id="112901"/>
    <lineage>
        <taxon>Bacteria</taxon>
        <taxon>Bacillati</taxon>
        <taxon>Bacillota</taxon>
        <taxon>Negativicutes</taxon>
        <taxon>Selenomonadales</taxon>
        <taxon>Sporomusaceae</taxon>
        <taxon>Sporomusa</taxon>
    </lineage>
</organism>
<evidence type="ECO:0000256" key="5">
    <source>
        <dbReference type="ARBA" id="ARBA00070406"/>
    </source>
</evidence>
<keyword evidence="2" id="KW-0238">DNA-binding</keyword>
<dbReference type="SUPFAM" id="SSF46785">
    <property type="entry name" value="Winged helix' DNA-binding domain"/>
    <property type="match status" value="1"/>
</dbReference>
<evidence type="ECO:0000256" key="4">
    <source>
        <dbReference type="ARBA" id="ARBA00058938"/>
    </source>
</evidence>
<dbReference type="Pfam" id="PF09339">
    <property type="entry name" value="HTH_IclR"/>
    <property type="match status" value="1"/>
</dbReference>
<dbReference type="STRING" id="112901.SAMN04488500_12529"/>
<dbReference type="PROSITE" id="PS51077">
    <property type="entry name" value="HTH_ICLR"/>
    <property type="match status" value="1"/>
</dbReference>
<sequence>MSGLEVQSLQRTFDILEVVGNSVTPVSLKYITDETALPKSTVYRLLNNLEKRDYVRCDSNGNYRLGLQLLMMSQRAEQNFDIKHLARKYLHQLNELTKETIHLAVLAKNKVLYVDTVESPHALRLVAKLGTTNSVHCTALGKALLIKHDNAKIREILEAEGMGRRTEYTHCTPEDYLKEMEQVRKCGYAFDDCESELDGRCIGAPIYDNAGNVVAAISISGLASRFSREQIEKDVADRLLESTKEISRALGYSGI</sequence>
<feature type="domain" description="HTH iclR-type" evidence="6">
    <location>
        <begin position="6"/>
        <end position="67"/>
    </location>
</feature>
<dbReference type="InterPro" id="IPR014757">
    <property type="entry name" value="Tscrpt_reg_IclR_C"/>
</dbReference>
<reference evidence="8 9" key="1">
    <citation type="submission" date="2017-04" db="EMBL/GenBank/DDBJ databases">
        <authorList>
            <person name="Afonso C.L."/>
            <person name="Miller P.J."/>
            <person name="Scott M.A."/>
            <person name="Spackman E."/>
            <person name="Goraichik I."/>
            <person name="Dimitrov K.M."/>
            <person name="Suarez D.L."/>
            <person name="Swayne D.E."/>
        </authorList>
    </citation>
    <scope>NUCLEOTIDE SEQUENCE [LARGE SCALE GENOMIC DNA]</scope>
    <source>
        <strain evidence="8 9">DSM 5090</strain>
    </source>
</reference>
<evidence type="ECO:0000259" key="6">
    <source>
        <dbReference type="PROSITE" id="PS51077"/>
    </source>
</evidence>
<dbReference type="OrthoDB" id="9791752at2"/>
<feature type="domain" description="IclR-ED" evidence="7">
    <location>
        <begin position="68"/>
        <end position="252"/>
    </location>
</feature>
<dbReference type="EMBL" id="FWXI01000025">
    <property type="protein sequence ID" value="SMD09854.1"/>
    <property type="molecule type" value="Genomic_DNA"/>
</dbReference>
<dbReference type="InterPro" id="IPR036388">
    <property type="entry name" value="WH-like_DNA-bd_sf"/>
</dbReference>
<dbReference type="Proteomes" id="UP000192738">
    <property type="component" value="Unassembled WGS sequence"/>
</dbReference>
<name>A0A1W2EJK3_9FIRM</name>
<dbReference type="Pfam" id="PF01614">
    <property type="entry name" value="IclR_C"/>
    <property type="match status" value="1"/>
</dbReference>
<dbReference type="SMART" id="SM00346">
    <property type="entry name" value="HTH_ICLR"/>
    <property type="match status" value="1"/>
</dbReference>
<dbReference type="GO" id="GO:0003700">
    <property type="term" value="F:DNA-binding transcription factor activity"/>
    <property type="evidence" value="ECO:0007669"/>
    <property type="project" value="TreeGrafter"/>
</dbReference>
<evidence type="ECO:0000259" key="7">
    <source>
        <dbReference type="PROSITE" id="PS51078"/>
    </source>
</evidence>
<dbReference type="AlphaFoldDB" id="A0A1W2EJK3"/>
<dbReference type="Gene3D" id="1.10.10.10">
    <property type="entry name" value="Winged helix-like DNA-binding domain superfamily/Winged helix DNA-binding domain"/>
    <property type="match status" value="1"/>
</dbReference>
<dbReference type="Gene3D" id="3.30.450.40">
    <property type="match status" value="1"/>
</dbReference>
<keyword evidence="1" id="KW-0805">Transcription regulation</keyword>
<evidence type="ECO:0000313" key="8">
    <source>
        <dbReference type="EMBL" id="SMD09854.1"/>
    </source>
</evidence>
<dbReference type="FunFam" id="1.10.10.10:FF:000056">
    <property type="entry name" value="IclR family transcriptional regulator"/>
    <property type="match status" value="1"/>
</dbReference>
<keyword evidence="9" id="KW-1185">Reference proteome</keyword>
<gene>
    <name evidence="8" type="ORF">SAMN04488500_12529</name>
</gene>
<dbReference type="GO" id="GO:0003677">
    <property type="term" value="F:DNA binding"/>
    <property type="evidence" value="ECO:0007669"/>
    <property type="project" value="UniProtKB-KW"/>
</dbReference>
<proteinExistence type="predicted"/>
<protein>
    <recommendedName>
        <fullName evidence="5">Glycerol operon regulatory protein</fullName>
    </recommendedName>
</protein>
<keyword evidence="3" id="KW-0804">Transcription</keyword>
<dbReference type="PANTHER" id="PTHR30136:SF35">
    <property type="entry name" value="HTH-TYPE TRANSCRIPTIONAL REGULATOR RV1719"/>
    <property type="match status" value="1"/>
</dbReference>
<dbReference type="InterPro" id="IPR050707">
    <property type="entry name" value="HTH_MetabolicPath_Reg"/>
</dbReference>
<evidence type="ECO:0000256" key="1">
    <source>
        <dbReference type="ARBA" id="ARBA00023015"/>
    </source>
</evidence>
<dbReference type="PROSITE" id="PS51078">
    <property type="entry name" value="ICLR_ED"/>
    <property type="match status" value="1"/>
</dbReference>
<dbReference type="SUPFAM" id="SSF55781">
    <property type="entry name" value="GAF domain-like"/>
    <property type="match status" value="1"/>
</dbReference>
<evidence type="ECO:0000256" key="2">
    <source>
        <dbReference type="ARBA" id="ARBA00023125"/>
    </source>
</evidence>
<dbReference type="InterPro" id="IPR036390">
    <property type="entry name" value="WH_DNA-bd_sf"/>
</dbReference>
<accession>A0A1W2EJK3</accession>
<dbReference type="RefSeq" id="WP_084577937.1">
    <property type="nucleotide sequence ID" value="NZ_CP155572.1"/>
</dbReference>
<comment type="function">
    <text evidence="4">May be an activator protein for the gylABX operon.</text>
</comment>
<dbReference type="InterPro" id="IPR029016">
    <property type="entry name" value="GAF-like_dom_sf"/>
</dbReference>
<dbReference type="PANTHER" id="PTHR30136">
    <property type="entry name" value="HELIX-TURN-HELIX TRANSCRIPTIONAL REGULATOR, ICLR FAMILY"/>
    <property type="match status" value="1"/>
</dbReference>
<dbReference type="InterPro" id="IPR005471">
    <property type="entry name" value="Tscrpt_reg_IclR_N"/>
</dbReference>